<comment type="caution">
    <text evidence="2">The sequence shown here is derived from an EMBL/GenBank/DDBJ whole genome shotgun (WGS) entry which is preliminary data.</text>
</comment>
<feature type="signal peptide" evidence="1">
    <location>
        <begin position="1"/>
        <end position="16"/>
    </location>
</feature>
<proteinExistence type="predicted"/>
<gene>
    <name evidence="2" type="ORF">PR001_g13211</name>
</gene>
<evidence type="ECO:0000256" key="1">
    <source>
        <dbReference type="SAM" id="SignalP"/>
    </source>
</evidence>
<dbReference type="AlphaFoldDB" id="A0A6A3LRC7"/>
<keyword evidence="1" id="KW-0732">Signal</keyword>
<name>A0A6A3LRC7_9STRA</name>
<reference evidence="2 3" key="1">
    <citation type="submission" date="2018-09" db="EMBL/GenBank/DDBJ databases">
        <title>Genomic investigation of the strawberry pathogen Phytophthora fragariae indicates pathogenicity is determined by transcriptional variation in three key races.</title>
        <authorList>
            <person name="Adams T.M."/>
            <person name="Armitage A.D."/>
            <person name="Sobczyk M.K."/>
            <person name="Bates H.J."/>
            <person name="Dunwell J.M."/>
            <person name="Nellist C.F."/>
            <person name="Harrison R.J."/>
        </authorList>
    </citation>
    <scope>NUCLEOTIDE SEQUENCE [LARGE SCALE GENOMIC DNA]</scope>
    <source>
        <strain evidence="2 3">SCRP249</strain>
    </source>
</reference>
<protein>
    <recommendedName>
        <fullName evidence="4">Secreted protein</fullName>
    </recommendedName>
</protein>
<dbReference type="EMBL" id="QXFV01000892">
    <property type="protein sequence ID" value="KAE9022141.1"/>
    <property type="molecule type" value="Genomic_DNA"/>
</dbReference>
<evidence type="ECO:0000313" key="2">
    <source>
        <dbReference type="EMBL" id="KAE9022141.1"/>
    </source>
</evidence>
<organism evidence="2 3">
    <name type="scientific">Phytophthora rubi</name>
    <dbReference type="NCBI Taxonomy" id="129364"/>
    <lineage>
        <taxon>Eukaryota</taxon>
        <taxon>Sar</taxon>
        <taxon>Stramenopiles</taxon>
        <taxon>Oomycota</taxon>
        <taxon>Peronosporomycetes</taxon>
        <taxon>Peronosporales</taxon>
        <taxon>Peronosporaceae</taxon>
        <taxon>Phytophthora</taxon>
    </lineage>
</organism>
<evidence type="ECO:0008006" key="4">
    <source>
        <dbReference type="Google" id="ProtNLM"/>
    </source>
</evidence>
<evidence type="ECO:0000313" key="3">
    <source>
        <dbReference type="Proteomes" id="UP000429607"/>
    </source>
</evidence>
<dbReference type="Proteomes" id="UP000429607">
    <property type="component" value="Unassembled WGS sequence"/>
</dbReference>
<sequence>MCSFVCMLTIFYRWSSLKVPCTHQRTAAFPSKRCSRPPSLTTSPRWCPNVAPRCFWSRPTAQSLRSLH</sequence>
<feature type="chain" id="PRO_5025391615" description="Secreted protein" evidence="1">
    <location>
        <begin position="17"/>
        <end position="68"/>
    </location>
</feature>
<accession>A0A6A3LRC7</accession>